<dbReference type="EMBL" id="PVBT01000003">
    <property type="protein sequence ID" value="PRD52951.1"/>
    <property type="molecule type" value="Genomic_DNA"/>
</dbReference>
<feature type="transmembrane region" description="Helical" evidence="5">
    <location>
        <begin position="59"/>
        <end position="76"/>
    </location>
</feature>
<keyword evidence="2 5" id="KW-0812">Transmembrane</keyword>
<name>A0A2S9JIM6_9HYPH</name>
<sequence length="143" mass="15459">MMMEKTGPTTISAKAHWAGWILSGLVILFLVFDFSIKLVPLDIVLKSMTELGYPDSVGMARGLGILLFVCTVLYAVPQTSILGAILLTGYLGGAIATQLRIGNPLFSHLLFGVYLGLMAWGGLYLRDPRLRACIPFRAADGQV</sequence>
<evidence type="ECO:0000256" key="1">
    <source>
        <dbReference type="ARBA" id="ARBA00004141"/>
    </source>
</evidence>
<dbReference type="AlphaFoldDB" id="A0A2S9JIM6"/>
<gene>
    <name evidence="6" type="ORF">C5750_11045</name>
</gene>
<evidence type="ECO:0000256" key="2">
    <source>
        <dbReference type="ARBA" id="ARBA00022692"/>
    </source>
</evidence>
<proteinExistence type="predicted"/>
<dbReference type="InterPro" id="IPR032808">
    <property type="entry name" value="DoxX"/>
</dbReference>
<keyword evidence="3 5" id="KW-1133">Transmembrane helix</keyword>
<protein>
    <recommendedName>
        <fullName evidence="8">DoxX family protein</fullName>
    </recommendedName>
</protein>
<comment type="caution">
    <text evidence="6">The sequence shown here is derived from an EMBL/GenBank/DDBJ whole genome shotgun (WGS) entry which is preliminary data.</text>
</comment>
<feature type="transmembrane region" description="Helical" evidence="5">
    <location>
        <begin position="20"/>
        <end position="39"/>
    </location>
</feature>
<evidence type="ECO:0008006" key="8">
    <source>
        <dbReference type="Google" id="ProtNLM"/>
    </source>
</evidence>
<dbReference type="GO" id="GO:0016020">
    <property type="term" value="C:membrane"/>
    <property type="evidence" value="ECO:0007669"/>
    <property type="project" value="UniProtKB-SubCell"/>
</dbReference>
<dbReference type="OrthoDB" id="9811373at2"/>
<feature type="transmembrane region" description="Helical" evidence="5">
    <location>
        <begin position="81"/>
        <end position="99"/>
    </location>
</feature>
<comment type="subcellular location">
    <subcellularLocation>
        <location evidence="1">Membrane</location>
        <topology evidence="1">Multi-pass membrane protein</topology>
    </subcellularLocation>
</comment>
<reference evidence="6 7" key="1">
    <citation type="submission" date="2018-02" db="EMBL/GenBank/DDBJ databases">
        <title>The draft genome of Phyllobacterium myrsinacearum DSM5892.</title>
        <authorList>
            <person name="Li L."/>
            <person name="Liu L."/>
            <person name="Zhang X."/>
            <person name="Wang T."/>
        </authorList>
    </citation>
    <scope>NUCLEOTIDE SEQUENCE [LARGE SCALE GENOMIC DNA]</scope>
    <source>
        <strain evidence="6 7">DSM 5892</strain>
    </source>
</reference>
<evidence type="ECO:0000313" key="6">
    <source>
        <dbReference type="EMBL" id="PRD52951.1"/>
    </source>
</evidence>
<evidence type="ECO:0000256" key="3">
    <source>
        <dbReference type="ARBA" id="ARBA00022989"/>
    </source>
</evidence>
<keyword evidence="7" id="KW-1185">Reference proteome</keyword>
<accession>A0A2S9JIM6</accession>
<dbReference type="Proteomes" id="UP000238563">
    <property type="component" value="Unassembled WGS sequence"/>
</dbReference>
<evidence type="ECO:0000256" key="4">
    <source>
        <dbReference type="ARBA" id="ARBA00023136"/>
    </source>
</evidence>
<evidence type="ECO:0000313" key="7">
    <source>
        <dbReference type="Proteomes" id="UP000238563"/>
    </source>
</evidence>
<keyword evidence="4 5" id="KW-0472">Membrane</keyword>
<dbReference type="RefSeq" id="WP_105733965.1">
    <property type="nucleotide sequence ID" value="NZ_PVBT01000003.1"/>
</dbReference>
<evidence type="ECO:0000256" key="5">
    <source>
        <dbReference type="SAM" id="Phobius"/>
    </source>
</evidence>
<feature type="transmembrane region" description="Helical" evidence="5">
    <location>
        <begin position="105"/>
        <end position="125"/>
    </location>
</feature>
<dbReference type="Pfam" id="PF13564">
    <property type="entry name" value="DoxX_2"/>
    <property type="match status" value="1"/>
</dbReference>
<organism evidence="6 7">
    <name type="scientific">Phyllobacterium myrsinacearum</name>
    <dbReference type="NCBI Taxonomy" id="28101"/>
    <lineage>
        <taxon>Bacteria</taxon>
        <taxon>Pseudomonadati</taxon>
        <taxon>Pseudomonadota</taxon>
        <taxon>Alphaproteobacteria</taxon>
        <taxon>Hyphomicrobiales</taxon>
        <taxon>Phyllobacteriaceae</taxon>
        <taxon>Phyllobacterium</taxon>
    </lineage>
</organism>